<name>A0A6F8T9U3_9GAMM</name>
<proteinExistence type="predicted"/>
<accession>A0A6F8T9U3</accession>
<geneLocation type="plasmid" evidence="2 3">
    <name>pTUM19329-1</name>
</geneLocation>
<reference evidence="2" key="1">
    <citation type="journal article" date="2020" name="Microbiol. Resour. Announc.">
        <title>Complete Genome Sequence of Novel Psychrotolerant Legionella Strain TUM19329, Isolated from Antarctic Lake Sediment.</title>
        <authorList>
            <person name="Shimada S."/>
            <person name="Nakai R."/>
            <person name="Aoki K."/>
            <person name="Shimoeda N."/>
            <person name="Ohno G."/>
            <person name="Miyazaki Y."/>
            <person name="Kudoh S."/>
            <person name="Imura S."/>
            <person name="Watanabe K."/>
            <person name="Ishii Y."/>
            <person name="Tateda K."/>
        </authorList>
    </citation>
    <scope>NUCLEOTIDE SEQUENCE [LARGE SCALE GENOMIC DNA]</scope>
    <source>
        <strain evidence="2">TUM19329</strain>
        <plasmid evidence="2">pTUM19329-1</plasmid>
    </source>
</reference>
<feature type="region of interest" description="Disordered" evidence="1">
    <location>
        <begin position="1"/>
        <end position="34"/>
    </location>
</feature>
<gene>
    <name evidence="2" type="ORF">TUM19329_35820</name>
</gene>
<dbReference type="KEGG" id="lant:TUM19329_35820"/>
<feature type="compositionally biased region" description="Polar residues" evidence="1">
    <location>
        <begin position="1"/>
        <end position="11"/>
    </location>
</feature>
<evidence type="ECO:0000313" key="3">
    <source>
        <dbReference type="Proteomes" id="UP000502894"/>
    </source>
</evidence>
<dbReference type="Proteomes" id="UP000502894">
    <property type="component" value="Plasmid pTUM19329-1"/>
</dbReference>
<organism evidence="2 3">
    <name type="scientific">Legionella antarctica</name>
    <dbReference type="NCBI Taxonomy" id="2708020"/>
    <lineage>
        <taxon>Bacteria</taxon>
        <taxon>Pseudomonadati</taxon>
        <taxon>Pseudomonadota</taxon>
        <taxon>Gammaproteobacteria</taxon>
        <taxon>Legionellales</taxon>
        <taxon>Legionellaceae</taxon>
        <taxon>Legionella</taxon>
    </lineage>
</organism>
<keyword evidence="2" id="KW-0614">Plasmid</keyword>
<protein>
    <submittedName>
        <fullName evidence="2">Uncharacterized protein</fullName>
    </submittedName>
</protein>
<sequence length="141" mass="15879">MQINNLLNPEQNISNLSNKSEKLSKNQPSATPIETTAKQTINQYDVHHMTPNELEELITELRESGQISEKESMMLTIDRFSILSSGGVSKDTKIDMTAFFEEQIDIMKTNPGTKGVEYLERSLDILRAVEARHGSDIPRSV</sequence>
<evidence type="ECO:0000313" key="2">
    <source>
        <dbReference type="EMBL" id="BCA97221.1"/>
    </source>
</evidence>
<dbReference type="AlphaFoldDB" id="A0A6F8T9U3"/>
<evidence type="ECO:0000256" key="1">
    <source>
        <dbReference type="SAM" id="MobiDB-lite"/>
    </source>
</evidence>
<dbReference type="EMBL" id="AP022840">
    <property type="protein sequence ID" value="BCA97221.1"/>
    <property type="molecule type" value="Genomic_DNA"/>
</dbReference>
<keyword evidence="3" id="KW-1185">Reference proteome</keyword>